<feature type="domain" description="Thioredoxin-like fold" evidence="2">
    <location>
        <begin position="79"/>
        <end position="232"/>
    </location>
</feature>
<evidence type="ECO:0000259" key="2">
    <source>
        <dbReference type="Pfam" id="PF13462"/>
    </source>
</evidence>
<dbReference type="RefSeq" id="WP_075732998.1">
    <property type="nucleotide sequence ID" value="NZ_CP009249.1"/>
</dbReference>
<dbReference type="AlphaFoldDB" id="A0A1L7D1U0"/>
<keyword evidence="4" id="KW-1185">Reference proteome</keyword>
<sequence length="248" mass="26888">MSIKVSDPNSKSNSGFIWALVVLLAIVAAVIGYIVWNGQNAKTEHLAEREVEQVAMTMEYDPEDPAVVLSSDKADKDTKTFDLYEDASCPHCSELAEATDADMKTAIEAGEINVAIHPLSFLDGKDFENQDGHSTKAVAALLAAAQAGDATTYWNLRKVIFEQQQDIYNKWTMSDFANAAKELGADSKTVKAIEDADLKEAGKAAGANAAKLEKETGKLSSPRVIFEGKDLNSETEPITDWVELAKSK</sequence>
<reference evidence="3 4" key="1">
    <citation type="submission" date="2014-08" db="EMBL/GenBank/DDBJ databases">
        <title>Complete genome sequence of Corynebacterium phocae M408/89/1(T)(=DSM 44612(T)), isolated from the common seal (Phoca vitulina).</title>
        <authorList>
            <person name="Ruckert C."/>
            <person name="Albersmeier A."/>
            <person name="Winkler A."/>
            <person name="Kalinowski J."/>
        </authorList>
    </citation>
    <scope>NUCLEOTIDE SEQUENCE [LARGE SCALE GENOMIC DNA]</scope>
    <source>
        <strain evidence="3 4">M408/89/1</strain>
    </source>
</reference>
<keyword evidence="1" id="KW-0472">Membrane</keyword>
<dbReference type="STRING" id="161895.CPHO_02725"/>
<dbReference type="Proteomes" id="UP000185491">
    <property type="component" value="Chromosome"/>
</dbReference>
<accession>A0A1L7D1U0</accession>
<keyword evidence="1" id="KW-0812">Transmembrane</keyword>
<evidence type="ECO:0000256" key="1">
    <source>
        <dbReference type="SAM" id="Phobius"/>
    </source>
</evidence>
<gene>
    <name evidence="3" type="ORF">CPHO_02725</name>
</gene>
<feature type="transmembrane region" description="Helical" evidence="1">
    <location>
        <begin position="16"/>
        <end position="36"/>
    </location>
</feature>
<dbReference type="KEGG" id="cpho:CPHO_02725"/>
<dbReference type="EMBL" id="CP009249">
    <property type="protein sequence ID" value="APT91992.1"/>
    <property type="molecule type" value="Genomic_DNA"/>
</dbReference>
<dbReference type="InterPro" id="IPR012336">
    <property type="entry name" value="Thioredoxin-like_fold"/>
</dbReference>
<dbReference type="Gene3D" id="3.40.30.10">
    <property type="entry name" value="Glutaredoxin"/>
    <property type="match status" value="1"/>
</dbReference>
<dbReference type="InterPro" id="IPR036249">
    <property type="entry name" value="Thioredoxin-like_sf"/>
</dbReference>
<evidence type="ECO:0000313" key="3">
    <source>
        <dbReference type="EMBL" id="APT91992.1"/>
    </source>
</evidence>
<protein>
    <recommendedName>
        <fullName evidence="2">Thioredoxin-like fold domain-containing protein</fullName>
    </recommendedName>
</protein>
<keyword evidence="1" id="KW-1133">Transmembrane helix</keyword>
<organism evidence="3 4">
    <name type="scientific">Corynebacterium phocae</name>
    <dbReference type="NCBI Taxonomy" id="161895"/>
    <lineage>
        <taxon>Bacteria</taxon>
        <taxon>Bacillati</taxon>
        <taxon>Actinomycetota</taxon>
        <taxon>Actinomycetes</taxon>
        <taxon>Mycobacteriales</taxon>
        <taxon>Corynebacteriaceae</taxon>
        <taxon>Corynebacterium</taxon>
    </lineage>
</organism>
<dbReference type="SUPFAM" id="SSF52833">
    <property type="entry name" value="Thioredoxin-like"/>
    <property type="match status" value="1"/>
</dbReference>
<proteinExistence type="predicted"/>
<dbReference type="Pfam" id="PF13462">
    <property type="entry name" value="Thioredoxin_4"/>
    <property type="match status" value="1"/>
</dbReference>
<evidence type="ECO:0000313" key="4">
    <source>
        <dbReference type="Proteomes" id="UP000185491"/>
    </source>
</evidence>
<name>A0A1L7D1U0_9CORY</name>
<dbReference type="OrthoDB" id="117402at2"/>